<sequence>MGQLYSHLVFRPPQFCTYQCTQGRIKYVVPDEDGLPSVHSTDLFWLQTALNFRIPCAFIRRPQSQYVVIYAHTNAEDLGDSIVHAHIIARTLNVDVIAFEYSGYGLSERPPRRLFAHTNPRPGRRVHPSLSVHARKRAEPSEKAVCADILAVYAYLTESCNVAPENILIFGRSIGSGPAVYCAVTRPIRGLVLIAPIASAVRVPLKRLNVTLPFIDTFPNIDRAAKIECPVLVIHGDIDDIVPKLHGEKLFRKLNRKGCAVNPLWIPNARHNNVVEDFSSLVFGRYLTFLDELKLMPLSSSPSHSCSHQHFHSDALPTYPYDDACTTSSPTSNDLSFHMSSRRTAYYHSQCLKRAAQSSFGSHPQLSIFTNP</sequence>
<dbReference type="Pfam" id="PF00326">
    <property type="entry name" value="Peptidase_S9"/>
    <property type="match status" value="1"/>
</dbReference>
<dbReference type="SUPFAM" id="SSF53474">
    <property type="entry name" value="alpha/beta-Hydrolases"/>
    <property type="match status" value="1"/>
</dbReference>
<dbReference type="Proteomes" id="UP000247409">
    <property type="component" value="Unassembled WGS sequence"/>
</dbReference>
<dbReference type="OrthoDB" id="446723at2759"/>
<proteinExistence type="predicted"/>
<organism evidence="2 3">
    <name type="scientific">Gracilariopsis chorda</name>
    <dbReference type="NCBI Taxonomy" id="448386"/>
    <lineage>
        <taxon>Eukaryota</taxon>
        <taxon>Rhodophyta</taxon>
        <taxon>Florideophyceae</taxon>
        <taxon>Rhodymeniophycidae</taxon>
        <taxon>Gracilariales</taxon>
        <taxon>Gracilariaceae</taxon>
        <taxon>Gracilariopsis</taxon>
    </lineage>
</organism>
<evidence type="ECO:0000313" key="2">
    <source>
        <dbReference type="EMBL" id="PXF42437.1"/>
    </source>
</evidence>
<comment type="caution">
    <text evidence="2">The sequence shown here is derived from an EMBL/GenBank/DDBJ whole genome shotgun (WGS) entry which is preliminary data.</text>
</comment>
<evidence type="ECO:0000313" key="3">
    <source>
        <dbReference type="Proteomes" id="UP000247409"/>
    </source>
</evidence>
<dbReference type="InterPro" id="IPR029058">
    <property type="entry name" value="AB_hydrolase_fold"/>
</dbReference>
<keyword evidence="3" id="KW-1185">Reference proteome</keyword>
<dbReference type="AlphaFoldDB" id="A0A2V3IK41"/>
<name>A0A2V3IK41_9FLOR</name>
<dbReference type="GO" id="GO:0006508">
    <property type="term" value="P:proteolysis"/>
    <property type="evidence" value="ECO:0007669"/>
    <property type="project" value="InterPro"/>
</dbReference>
<gene>
    <name evidence="2" type="ORF">BWQ96_07815</name>
</gene>
<protein>
    <submittedName>
        <fullName evidence="2">Protein ABHD17B</fullName>
    </submittedName>
</protein>
<dbReference type="Gene3D" id="3.40.50.1820">
    <property type="entry name" value="alpha/beta hydrolase"/>
    <property type="match status" value="1"/>
</dbReference>
<dbReference type="GO" id="GO:0008236">
    <property type="term" value="F:serine-type peptidase activity"/>
    <property type="evidence" value="ECO:0007669"/>
    <property type="project" value="InterPro"/>
</dbReference>
<accession>A0A2V3IK41</accession>
<evidence type="ECO:0000259" key="1">
    <source>
        <dbReference type="Pfam" id="PF00326"/>
    </source>
</evidence>
<reference evidence="2 3" key="1">
    <citation type="journal article" date="2018" name="Mol. Biol. Evol.">
        <title>Analysis of the draft genome of the red seaweed Gracilariopsis chorda provides insights into genome size evolution in Rhodophyta.</title>
        <authorList>
            <person name="Lee J."/>
            <person name="Yang E.C."/>
            <person name="Graf L."/>
            <person name="Yang J.H."/>
            <person name="Qiu H."/>
            <person name="Zel Zion U."/>
            <person name="Chan C.X."/>
            <person name="Stephens T.G."/>
            <person name="Weber A.P.M."/>
            <person name="Boo G.H."/>
            <person name="Boo S.M."/>
            <person name="Kim K.M."/>
            <person name="Shin Y."/>
            <person name="Jung M."/>
            <person name="Lee S.J."/>
            <person name="Yim H.S."/>
            <person name="Lee J.H."/>
            <person name="Bhattacharya D."/>
            <person name="Yoon H.S."/>
        </authorList>
    </citation>
    <scope>NUCLEOTIDE SEQUENCE [LARGE SCALE GENOMIC DNA]</scope>
    <source>
        <strain evidence="2 3">SKKU-2015</strain>
        <tissue evidence="2">Whole body</tissue>
    </source>
</reference>
<dbReference type="PANTHER" id="PTHR12277">
    <property type="entry name" value="ALPHA/BETA HYDROLASE DOMAIN-CONTAINING PROTEIN"/>
    <property type="match status" value="1"/>
</dbReference>
<dbReference type="STRING" id="448386.A0A2V3IK41"/>
<dbReference type="PANTHER" id="PTHR12277:SF81">
    <property type="entry name" value="PROTEIN ABHD13"/>
    <property type="match status" value="1"/>
</dbReference>
<feature type="domain" description="Peptidase S9 prolyl oligopeptidase catalytic" evidence="1">
    <location>
        <begin position="219"/>
        <end position="291"/>
    </location>
</feature>
<dbReference type="EMBL" id="NBIV01000163">
    <property type="protein sequence ID" value="PXF42437.1"/>
    <property type="molecule type" value="Genomic_DNA"/>
</dbReference>
<dbReference type="InterPro" id="IPR001375">
    <property type="entry name" value="Peptidase_S9_cat"/>
</dbReference>